<dbReference type="Pfam" id="PF14402">
    <property type="entry name" value="7TM_transglut"/>
    <property type="match status" value="1"/>
</dbReference>
<protein>
    <submittedName>
        <fullName evidence="4">Inactive transglutaminase family protein</fullName>
    </submittedName>
</protein>
<feature type="domain" description="7 transmembrane helices usually fused to an inactive transglutaminase" evidence="3">
    <location>
        <begin position="258"/>
        <end position="503"/>
    </location>
</feature>
<feature type="transmembrane region" description="Helical" evidence="1">
    <location>
        <begin position="409"/>
        <end position="427"/>
    </location>
</feature>
<keyword evidence="1" id="KW-0812">Transmembrane</keyword>
<dbReference type="Pfam" id="PF14400">
    <property type="entry name" value="Transglut_i_TM"/>
    <property type="match status" value="1"/>
</dbReference>
<evidence type="ECO:0000259" key="3">
    <source>
        <dbReference type="Pfam" id="PF14402"/>
    </source>
</evidence>
<gene>
    <name evidence="4" type="ORF">NNL22_16810</name>
</gene>
<dbReference type="Proteomes" id="UP001164472">
    <property type="component" value="Chromosome"/>
</dbReference>
<keyword evidence="1" id="KW-1133">Transmembrane helix</keyword>
<keyword evidence="5" id="KW-1185">Reference proteome</keyword>
<evidence type="ECO:0000313" key="4">
    <source>
        <dbReference type="EMBL" id="UZW74659.1"/>
    </source>
</evidence>
<evidence type="ECO:0000259" key="2">
    <source>
        <dbReference type="Pfam" id="PF14400"/>
    </source>
</evidence>
<dbReference type="AlphaFoldDB" id="A0A9E8KPE3"/>
<dbReference type="EMBL" id="CP101527">
    <property type="protein sequence ID" value="UZW74659.1"/>
    <property type="molecule type" value="Genomic_DNA"/>
</dbReference>
<reference evidence="4" key="1">
    <citation type="submission" date="2022-07" db="EMBL/GenBank/DDBJ databases">
        <title>Alkalimarinus sp. nov., isolated from gut of a Alitta virens.</title>
        <authorList>
            <person name="Yang A.I."/>
            <person name="Shin N.-R."/>
        </authorList>
    </citation>
    <scope>NUCLEOTIDE SEQUENCE</scope>
    <source>
        <strain evidence="4">FA028</strain>
    </source>
</reference>
<accession>A0A9E8KPE3</accession>
<dbReference type="KEGG" id="asem:NNL22_16810"/>
<feature type="domain" description="Inactive transglutaminase fused to 7 transmembrane helices" evidence="2">
    <location>
        <begin position="24"/>
        <end position="178"/>
    </location>
</feature>
<feature type="transmembrane region" description="Helical" evidence="1">
    <location>
        <begin position="471"/>
        <end position="492"/>
    </location>
</feature>
<dbReference type="InterPro" id="IPR025838">
    <property type="entry name" value="Transglut_i_TM"/>
</dbReference>
<feature type="transmembrane region" description="Helical" evidence="1">
    <location>
        <begin position="340"/>
        <end position="370"/>
    </location>
</feature>
<name>A0A9E8KPE3_9ALTE</name>
<feature type="transmembrane region" description="Helical" evidence="1">
    <location>
        <begin position="382"/>
        <end position="403"/>
    </location>
</feature>
<feature type="transmembrane region" description="Helical" evidence="1">
    <location>
        <begin position="448"/>
        <end position="465"/>
    </location>
</feature>
<sequence>MSSRTQVYLLAFMFFALGLGLTLYKNQSLGFPLLPGQSEDIWTVEASVSFEATGDPITASLLLPQSGSNMTVLAESFSAPNYGFHIKEADGQRRAVWTRRSEQGPQTIYYKLDVVKSDEAASLAPPTKQIPNSITLTNRQEAAATQLLELVRGRSSDNVSFTIELVKELNAIKQDEKLNVSKEFKKASVTEIALILLNIEGIPSRMVRAVALEDGRRKQKSIELIEIYDNNQWSIINPLDGKNGTPENAFIWQRGGVSLLDIEGGEHSKVRFSTIETNQAARSVALDKNKVEQSALVDFSIYALPIESQSAFKRILLVPIGALVVVLLRILIGIKTSGTFMPILIALAFIDTTPAIGLAIFISIVSVGLWIRGYLSRMNLLLVARITAVVIIVIGLMGFMSVFSYKLGITEALSVTFFPMIILSWTIERMSILWEEEGPKEVMMQGGGSLFVALLAYFAMTNPFIEHLTFNFPETLLIMLAFTLVIGQYNGYRLTELYRFRDLAKNQ</sequence>
<dbReference type="RefSeq" id="WP_251810086.1">
    <property type="nucleotide sequence ID" value="NZ_CP101527.1"/>
</dbReference>
<feature type="transmembrane region" description="Helical" evidence="1">
    <location>
        <begin position="315"/>
        <end position="334"/>
    </location>
</feature>
<dbReference type="InterPro" id="IPR025840">
    <property type="entry name" value="7TM_transglut"/>
</dbReference>
<feature type="transmembrane region" description="Helical" evidence="1">
    <location>
        <begin position="6"/>
        <end position="24"/>
    </location>
</feature>
<evidence type="ECO:0000256" key="1">
    <source>
        <dbReference type="SAM" id="Phobius"/>
    </source>
</evidence>
<evidence type="ECO:0000313" key="5">
    <source>
        <dbReference type="Proteomes" id="UP001164472"/>
    </source>
</evidence>
<proteinExistence type="predicted"/>
<keyword evidence="1" id="KW-0472">Membrane</keyword>
<organism evidence="4 5">
    <name type="scientific">Alkalimarinus sediminis</name>
    <dbReference type="NCBI Taxonomy" id="1632866"/>
    <lineage>
        <taxon>Bacteria</taxon>
        <taxon>Pseudomonadati</taxon>
        <taxon>Pseudomonadota</taxon>
        <taxon>Gammaproteobacteria</taxon>
        <taxon>Alteromonadales</taxon>
        <taxon>Alteromonadaceae</taxon>
        <taxon>Alkalimarinus</taxon>
    </lineage>
</organism>